<comment type="subcellular location">
    <subcellularLocation>
        <location evidence="5">Cell membrane</location>
        <topology evidence="5">Multi-pass membrane protein</topology>
    </subcellularLocation>
</comment>
<keyword evidence="1 5" id="KW-1003">Cell membrane</keyword>
<evidence type="ECO:0000256" key="2">
    <source>
        <dbReference type="ARBA" id="ARBA00022692"/>
    </source>
</evidence>
<dbReference type="PANTHER" id="PTHR39344">
    <property type="entry name" value="UPF0182 PROTEIN SLL1060"/>
    <property type="match status" value="1"/>
</dbReference>
<feature type="transmembrane region" description="Helical" evidence="5">
    <location>
        <begin position="154"/>
        <end position="177"/>
    </location>
</feature>
<dbReference type="InterPro" id="IPR005372">
    <property type="entry name" value="UPF0182"/>
</dbReference>
<dbReference type="Proteomes" id="UP000184082">
    <property type="component" value="Unassembled WGS sequence"/>
</dbReference>
<dbReference type="EMBL" id="FRAJ01000017">
    <property type="protein sequence ID" value="SHK41295.1"/>
    <property type="molecule type" value="Genomic_DNA"/>
</dbReference>
<dbReference type="GO" id="GO:0005886">
    <property type="term" value="C:plasma membrane"/>
    <property type="evidence" value="ECO:0007669"/>
    <property type="project" value="UniProtKB-SubCell"/>
</dbReference>
<evidence type="ECO:0000256" key="3">
    <source>
        <dbReference type="ARBA" id="ARBA00022989"/>
    </source>
</evidence>
<evidence type="ECO:0000313" key="6">
    <source>
        <dbReference type="EMBL" id="SHK41295.1"/>
    </source>
</evidence>
<dbReference type="PANTHER" id="PTHR39344:SF1">
    <property type="entry name" value="UPF0182 PROTEIN SLL1060"/>
    <property type="match status" value="1"/>
</dbReference>
<comment type="similarity">
    <text evidence="5">Belongs to the UPF0182 family.</text>
</comment>
<feature type="transmembrane region" description="Helical" evidence="5">
    <location>
        <begin position="293"/>
        <end position="314"/>
    </location>
</feature>
<feature type="transmembrane region" description="Helical" evidence="5">
    <location>
        <begin position="7"/>
        <end position="30"/>
    </location>
</feature>
<dbReference type="AlphaFoldDB" id="A0A1M6S9B5"/>
<protein>
    <recommendedName>
        <fullName evidence="5">UPF0182 protein SAMN02745883_01988</fullName>
    </recommendedName>
</protein>
<feature type="transmembrane region" description="Helical" evidence="5">
    <location>
        <begin position="55"/>
        <end position="72"/>
    </location>
</feature>
<dbReference type="HAMAP" id="MF_01600">
    <property type="entry name" value="UPF0182"/>
    <property type="match status" value="1"/>
</dbReference>
<evidence type="ECO:0000313" key="7">
    <source>
        <dbReference type="Proteomes" id="UP000184082"/>
    </source>
</evidence>
<dbReference type="Pfam" id="PF03699">
    <property type="entry name" value="UPF0182"/>
    <property type="match status" value="1"/>
</dbReference>
<keyword evidence="7" id="KW-1185">Reference proteome</keyword>
<feature type="transmembrane region" description="Helical" evidence="5">
    <location>
        <begin position="263"/>
        <end position="281"/>
    </location>
</feature>
<evidence type="ECO:0000256" key="5">
    <source>
        <dbReference type="HAMAP-Rule" id="MF_01600"/>
    </source>
</evidence>
<sequence>MTQAKKIILGLVVLVIIMISTSFNTIINFITDYKWFEEVGFEKVFLTKLITELKIGIPAFILITVFVYLYLYSVKKEYYKKVSVVYRAVPEKIINQIILLVSVFTGFISSISLSGNLWFDILKFINSTDFNISDPIFGKDISFYIFKYPLFHKAYYMIISFIFLLAIITIIFCFIMITLRRPTLVETHVNDEIEIKIRRRHINLGNGKRLFEIVIKQLTIIGVIFFIIIGVGYFFKTYELLYSQRGVVYGAGYTDIKVVLLKYKVFMMLSFVSAVLLVVGIRKRKIRLALSGPVLMIIVSIIGNIGAIIVQNYIVSPDEISKERKYIEYNIEYTQNAYNLKNVEEREFSANESLTLEDIKKNDETISNIRINDYRPTKLVYNAKQGIRHYYRFKDVDIDRYYIDGKYTQVFLSARELDQTSINQDVLTFINKHLIYTHGYGIVLSPVNKVNAVGLPEMLIKNIPPITNVAKLEVKRPEIYFGELTDNYIIVDTKEKEFDYPKGETNAESVYEGKAGIKLNGLNKLLFAYKQKSLKMLLSGNITSESKIILNRNIHERVRKIMPFIEYDSDPYIVLNDGKLYWIMDGYTISSNYPYSEPLEDIDINYIRNSVKVVIDAYNGTTTYYLADENDPLVMTYAKIFPQLFTTMDKMPEGLRNHIRYPQTLFDIQSEVYRMYHMKDPRVFYNEEDKWDIAKEQYDVQEQQIESNYLLMKLPGEEREEFILSVPYTPKGKDNMTAIFIGRSDGENYGKLVIYKLPKSKNIYGPMQIENRIDSDPIISRDMTYWNQQGSRVIRGNLLIIPIENSLLYVEPIYIKSANENSLPEVKRVIVAYGDKIVMEPTLRESLEKIFGKESDMPKVDISVPNKLIERENINELIIRANNVFSSAQEAQRQGNWAEYGRLLKELERVLKRLSEINSKLSEKATVE</sequence>
<proteinExistence type="inferred from homology"/>
<keyword evidence="4 5" id="KW-0472">Membrane</keyword>
<evidence type="ECO:0000256" key="4">
    <source>
        <dbReference type="ARBA" id="ARBA00023136"/>
    </source>
</evidence>
<feature type="transmembrane region" description="Helical" evidence="5">
    <location>
        <begin position="218"/>
        <end position="235"/>
    </location>
</feature>
<name>A0A1M6S9B5_9FIRM</name>
<reference evidence="6 7" key="1">
    <citation type="submission" date="2016-11" db="EMBL/GenBank/DDBJ databases">
        <authorList>
            <person name="Jaros S."/>
            <person name="Januszkiewicz K."/>
            <person name="Wedrychowicz H."/>
        </authorList>
    </citation>
    <scope>NUCLEOTIDE SEQUENCE [LARGE SCALE GENOMIC DNA]</scope>
    <source>
        <strain evidence="6 7">DSM 14501</strain>
    </source>
</reference>
<organism evidence="6 7">
    <name type="scientific">Caminicella sporogenes DSM 14501</name>
    <dbReference type="NCBI Taxonomy" id="1121266"/>
    <lineage>
        <taxon>Bacteria</taxon>
        <taxon>Bacillati</taxon>
        <taxon>Bacillota</taxon>
        <taxon>Clostridia</taxon>
        <taxon>Peptostreptococcales</taxon>
        <taxon>Caminicellaceae</taxon>
        <taxon>Caminicella</taxon>
    </lineage>
</organism>
<accession>A0A1M6S9B5</accession>
<dbReference type="GO" id="GO:0005576">
    <property type="term" value="C:extracellular region"/>
    <property type="evidence" value="ECO:0007669"/>
    <property type="project" value="TreeGrafter"/>
</dbReference>
<keyword evidence="3 5" id="KW-1133">Transmembrane helix</keyword>
<dbReference type="STRING" id="1121266.SAMN02745883_01988"/>
<gene>
    <name evidence="6" type="ORF">SAMN02745883_01988</name>
</gene>
<evidence type="ECO:0000256" key="1">
    <source>
        <dbReference type="ARBA" id="ARBA00022475"/>
    </source>
</evidence>
<keyword evidence="2 5" id="KW-0812">Transmembrane</keyword>
<feature type="transmembrane region" description="Helical" evidence="5">
    <location>
        <begin position="93"/>
        <end position="113"/>
    </location>
</feature>